<evidence type="ECO:0000313" key="2">
    <source>
        <dbReference type="EMBL" id="ORZ23964.1"/>
    </source>
</evidence>
<keyword evidence="3" id="KW-1185">Reference proteome</keyword>
<feature type="chain" id="PRO_5012710579" description="Secreted protein" evidence="1">
    <location>
        <begin position="26"/>
        <end position="75"/>
    </location>
</feature>
<dbReference type="EMBL" id="MCGE01000002">
    <property type="protein sequence ID" value="ORZ23964.1"/>
    <property type="molecule type" value="Genomic_DNA"/>
</dbReference>
<dbReference type="AlphaFoldDB" id="A0A1X2IXC1"/>
<sequence length="75" mass="8891">MIIMINHRTLLPSFFFLALAGLTDWHSRQLGFHSRRWLRCKDEWPQGSCVQRLVGYQQPSILRPWPCLLQKVPSK</sequence>
<organism evidence="2 3">
    <name type="scientific">Absidia repens</name>
    <dbReference type="NCBI Taxonomy" id="90262"/>
    <lineage>
        <taxon>Eukaryota</taxon>
        <taxon>Fungi</taxon>
        <taxon>Fungi incertae sedis</taxon>
        <taxon>Mucoromycota</taxon>
        <taxon>Mucoromycotina</taxon>
        <taxon>Mucoromycetes</taxon>
        <taxon>Mucorales</taxon>
        <taxon>Cunninghamellaceae</taxon>
        <taxon>Absidia</taxon>
    </lineage>
</organism>
<protein>
    <recommendedName>
        <fullName evidence="4">Secreted protein</fullName>
    </recommendedName>
</protein>
<gene>
    <name evidence="2" type="ORF">BCR42DRAFT_82977</name>
</gene>
<evidence type="ECO:0008006" key="4">
    <source>
        <dbReference type="Google" id="ProtNLM"/>
    </source>
</evidence>
<evidence type="ECO:0000313" key="3">
    <source>
        <dbReference type="Proteomes" id="UP000193560"/>
    </source>
</evidence>
<dbReference type="Proteomes" id="UP000193560">
    <property type="component" value="Unassembled WGS sequence"/>
</dbReference>
<name>A0A1X2IXC1_9FUNG</name>
<evidence type="ECO:0000256" key="1">
    <source>
        <dbReference type="SAM" id="SignalP"/>
    </source>
</evidence>
<proteinExistence type="predicted"/>
<reference evidence="2 3" key="1">
    <citation type="submission" date="2016-07" db="EMBL/GenBank/DDBJ databases">
        <title>Pervasive Adenine N6-methylation of Active Genes in Fungi.</title>
        <authorList>
            <consortium name="DOE Joint Genome Institute"/>
            <person name="Mondo S.J."/>
            <person name="Dannebaum R.O."/>
            <person name="Kuo R.C."/>
            <person name="Labutti K."/>
            <person name="Haridas S."/>
            <person name="Kuo A."/>
            <person name="Salamov A."/>
            <person name="Ahrendt S.R."/>
            <person name="Lipzen A."/>
            <person name="Sullivan W."/>
            <person name="Andreopoulos W.B."/>
            <person name="Clum A."/>
            <person name="Lindquist E."/>
            <person name="Daum C."/>
            <person name="Ramamoorthy G.K."/>
            <person name="Gryganskyi A."/>
            <person name="Culley D."/>
            <person name="Magnuson J.K."/>
            <person name="James T.Y."/>
            <person name="O'Malley M.A."/>
            <person name="Stajich J.E."/>
            <person name="Spatafora J.W."/>
            <person name="Visel A."/>
            <person name="Grigoriev I.V."/>
        </authorList>
    </citation>
    <scope>NUCLEOTIDE SEQUENCE [LARGE SCALE GENOMIC DNA]</scope>
    <source>
        <strain evidence="2 3">NRRL 1336</strain>
    </source>
</reference>
<feature type="signal peptide" evidence="1">
    <location>
        <begin position="1"/>
        <end position="25"/>
    </location>
</feature>
<keyword evidence="1" id="KW-0732">Signal</keyword>
<accession>A0A1X2IXC1</accession>
<comment type="caution">
    <text evidence="2">The sequence shown here is derived from an EMBL/GenBank/DDBJ whole genome shotgun (WGS) entry which is preliminary data.</text>
</comment>